<dbReference type="AlphaFoldDB" id="A0A645EVM2"/>
<feature type="transmembrane region" description="Helical" evidence="1">
    <location>
        <begin position="12"/>
        <end position="42"/>
    </location>
</feature>
<evidence type="ECO:0000256" key="1">
    <source>
        <dbReference type="SAM" id="Phobius"/>
    </source>
</evidence>
<keyword evidence="1" id="KW-0472">Membrane</keyword>
<feature type="transmembrane region" description="Helical" evidence="1">
    <location>
        <begin position="116"/>
        <end position="143"/>
    </location>
</feature>
<dbReference type="EMBL" id="VSSQ01051378">
    <property type="protein sequence ID" value="MPN05476.1"/>
    <property type="molecule type" value="Genomic_DNA"/>
</dbReference>
<evidence type="ECO:0008006" key="3">
    <source>
        <dbReference type="Google" id="ProtNLM"/>
    </source>
</evidence>
<comment type="caution">
    <text evidence="2">The sequence shown here is derived from an EMBL/GenBank/DDBJ whole genome shotgun (WGS) entry which is preliminary data.</text>
</comment>
<keyword evidence="1" id="KW-1133">Transmembrane helix</keyword>
<protein>
    <recommendedName>
        <fullName evidence="3">Rod shape-determining protein MreD</fullName>
    </recommendedName>
</protein>
<organism evidence="2">
    <name type="scientific">bioreactor metagenome</name>
    <dbReference type="NCBI Taxonomy" id="1076179"/>
    <lineage>
        <taxon>unclassified sequences</taxon>
        <taxon>metagenomes</taxon>
        <taxon>ecological metagenomes</taxon>
    </lineage>
</organism>
<feature type="transmembrane region" description="Helical" evidence="1">
    <location>
        <begin position="149"/>
        <end position="168"/>
    </location>
</feature>
<keyword evidence="1" id="KW-0812">Transmembrane</keyword>
<accession>A0A645EVM2</accession>
<reference evidence="2" key="1">
    <citation type="submission" date="2019-08" db="EMBL/GenBank/DDBJ databases">
        <authorList>
            <person name="Kucharzyk K."/>
            <person name="Murdoch R.W."/>
            <person name="Higgins S."/>
            <person name="Loffler F."/>
        </authorList>
    </citation>
    <scope>NUCLEOTIDE SEQUENCE</scope>
</reference>
<proteinExistence type="predicted"/>
<evidence type="ECO:0000313" key="2">
    <source>
        <dbReference type="EMBL" id="MPN05476.1"/>
    </source>
</evidence>
<gene>
    <name evidence="2" type="ORF">SDC9_152727</name>
</gene>
<sequence>MKVLYNTNTFVIFAGFAVLQILLTGLIDLGPLFFICVYPLFLLTLPLDFSTNRLMLWAFAMGLVIDYFSNSILGINSAASLLMVLGQPRLFKLIYRKGDMENQLRPGLRELGIRRFSAYIALNLLIHHIALTALESFGFAHFMQTLPRILISLAVNTLLILVIEYGVFYKDYR</sequence>
<name>A0A645EVM2_9ZZZZ</name>